<dbReference type="SUPFAM" id="SSF56973">
    <property type="entry name" value="Aerolisin/ETX pore-forming domain"/>
    <property type="match status" value="1"/>
</dbReference>
<keyword evidence="2" id="KW-1185">Reference proteome</keyword>
<accession>A0AAD6CW51</accession>
<evidence type="ECO:0000313" key="2">
    <source>
        <dbReference type="Proteomes" id="UP001220324"/>
    </source>
</evidence>
<gene>
    <name evidence="1" type="ORF">N7494_008003</name>
</gene>
<dbReference type="Gene3D" id="2.170.15.10">
    <property type="entry name" value="Proaerolysin, chain A, domain 3"/>
    <property type="match status" value="1"/>
</dbReference>
<sequence length="432" mass="45941">MTDNTPATQVKLLTKLPAPANAPPPLASGIVSLFADDNWNSQRLDLNTNDASSGDRPTIKRSALDNATYVAFNLPIGKVVTLMDNVQPVPAGKPAADLSGCGRTVDLVGTGNTESVDLQSVNMNDCVSSFSFREVDLNMGAIELFEDADFNGGRTTIFLSEWNSGVTYSIGDWWITDAVSSVRWKSLNDRQAAVLADNWDGSGDNFPNIKGWGGTKESSDLGDDASFNDQMSSFRWDGIVPALEIIAPFNIVLSGGSTSSGLTSVVSGTNNSTLAQPVTVTLTNTDAQTLTVTTMDEQVTGLKSTQTMEETAGDPGIASASTTWAIELSYTYTQSTTKETSGMTTIDLSISQTVNAPPQCFYTATLLVQIGKIPPKVYTTTAQRWYKVPVSGGVMDPLNNNWYQRVESVSVSVTGSLASSTTVNIVSTPLTS</sequence>
<dbReference type="Proteomes" id="UP001220324">
    <property type="component" value="Unassembled WGS sequence"/>
</dbReference>
<dbReference type="EMBL" id="JAQIZZ010000006">
    <property type="protein sequence ID" value="KAJ5538524.1"/>
    <property type="molecule type" value="Genomic_DNA"/>
</dbReference>
<name>A0AAD6CW51_9EURO</name>
<proteinExistence type="predicted"/>
<dbReference type="Gene3D" id="2.60.20.10">
    <property type="entry name" value="Crystallins"/>
    <property type="match status" value="1"/>
</dbReference>
<protein>
    <submittedName>
        <fullName evidence="1">Uncharacterized protein</fullName>
    </submittedName>
</protein>
<evidence type="ECO:0000313" key="1">
    <source>
        <dbReference type="EMBL" id="KAJ5538524.1"/>
    </source>
</evidence>
<organism evidence="1 2">
    <name type="scientific">Penicillium frequentans</name>
    <dbReference type="NCBI Taxonomy" id="3151616"/>
    <lineage>
        <taxon>Eukaryota</taxon>
        <taxon>Fungi</taxon>
        <taxon>Dikarya</taxon>
        <taxon>Ascomycota</taxon>
        <taxon>Pezizomycotina</taxon>
        <taxon>Eurotiomycetes</taxon>
        <taxon>Eurotiomycetidae</taxon>
        <taxon>Eurotiales</taxon>
        <taxon>Aspergillaceae</taxon>
        <taxon>Penicillium</taxon>
    </lineage>
</organism>
<reference evidence="1 2" key="1">
    <citation type="journal article" date="2023" name="IMA Fungus">
        <title>Comparative genomic study of the Penicillium genus elucidates a diverse pangenome and 15 lateral gene transfer events.</title>
        <authorList>
            <person name="Petersen C."/>
            <person name="Sorensen T."/>
            <person name="Nielsen M.R."/>
            <person name="Sondergaard T.E."/>
            <person name="Sorensen J.L."/>
            <person name="Fitzpatrick D.A."/>
            <person name="Frisvad J.C."/>
            <person name="Nielsen K.L."/>
        </authorList>
    </citation>
    <scope>NUCLEOTIDE SEQUENCE [LARGE SCALE GENOMIC DNA]</scope>
    <source>
        <strain evidence="1 2">IBT 35679</strain>
    </source>
</reference>
<comment type="caution">
    <text evidence="1">The sequence shown here is derived from an EMBL/GenBank/DDBJ whole genome shotgun (WGS) entry which is preliminary data.</text>
</comment>
<dbReference type="AlphaFoldDB" id="A0AAD6CW51"/>